<feature type="compositionally biased region" description="Polar residues" evidence="1">
    <location>
        <begin position="31"/>
        <end position="51"/>
    </location>
</feature>
<dbReference type="OrthoDB" id="10612558at2759"/>
<proteinExistence type="predicted"/>
<name>A0A395IFE8_9HELO</name>
<organism evidence="2 3">
    <name type="scientific">Monilinia fructigena</name>
    <dbReference type="NCBI Taxonomy" id="38457"/>
    <lineage>
        <taxon>Eukaryota</taxon>
        <taxon>Fungi</taxon>
        <taxon>Dikarya</taxon>
        <taxon>Ascomycota</taxon>
        <taxon>Pezizomycotina</taxon>
        <taxon>Leotiomycetes</taxon>
        <taxon>Helotiales</taxon>
        <taxon>Sclerotiniaceae</taxon>
        <taxon>Monilinia</taxon>
    </lineage>
</organism>
<gene>
    <name evidence="2" type="ORF">DID88_009311</name>
</gene>
<keyword evidence="3" id="KW-1185">Reference proteome</keyword>
<evidence type="ECO:0000313" key="2">
    <source>
        <dbReference type="EMBL" id="RAL58891.1"/>
    </source>
</evidence>
<reference evidence="2 3" key="1">
    <citation type="submission" date="2018-06" db="EMBL/GenBank/DDBJ databases">
        <title>Genome Sequence of the Brown Rot Fungal Pathogen Monilinia fructigena.</title>
        <authorList>
            <person name="Landi L."/>
            <person name="De Miccolis Angelini R.M."/>
            <person name="Pollastro S."/>
            <person name="Abate D."/>
            <person name="Faretra F."/>
            <person name="Romanazzi G."/>
        </authorList>
    </citation>
    <scope>NUCLEOTIDE SEQUENCE [LARGE SCALE GENOMIC DNA]</scope>
    <source>
        <strain evidence="2 3">Mfrg269</strain>
    </source>
</reference>
<dbReference type="AlphaFoldDB" id="A0A395IFE8"/>
<evidence type="ECO:0000256" key="1">
    <source>
        <dbReference type="SAM" id="MobiDB-lite"/>
    </source>
</evidence>
<feature type="region of interest" description="Disordered" evidence="1">
    <location>
        <begin position="17"/>
        <end position="51"/>
    </location>
</feature>
<sequence length="78" mass="8162">MKYIAPMDLAFSTAISAAPSSTSRDIPSPFTILTTTQGNSNNPPPNIATTAQGSNFVTANAVSVTQQSPTTNRDIAQY</sequence>
<dbReference type="Proteomes" id="UP000249056">
    <property type="component" value="Unassembled WGS sequence"/>
</dbReference>
<accession>A0A395IFE8</accession>
<comment type="caution">
    <text evidence="2">The sequence shown here is derived from an EMBL/GenBank/DDBJ whole genome shotgun (WGS) entry which is preliminary data.</text>
</comment>
<protein>
    <submittedName>
        <fullName evidence="2">Uncharacterized protein</fullName>
    </submittedName>
</protein>
<dbReference type="EMBL" id="QKRW01000065">
    <property type="protein sequence ID" value="RAL58891.1"/>
    <property type="molecule type" value="Genomic_DNA"/>
</dbReference>
<evidence type="ECO:0000313" key="3">
    <source>
        <dbReference type="Proteomes" id="UP000249056"/>
    </source>
</evidence>